<feature type="short sequence motif" description="GXSXG" evidence="2">
    <location>
        <begin position="65"/>
        <end position="69"/>
    </location>
</feature>
<feature type="active site" description="Nucleophile" evidence="2">
    <location>
        <position position="67"/>
    </location>
</feature>
<evidence type="ECO:0000313" key="4">
    <source>
        <dbReference type="EMBL" id="CAH1229599.1"/>
    </source>
</evidence>
<dbReference type="InterPro" id="IPR016035">
    <property type="entry name" value="Acyl_Trfase/lysoPLipase"/>
</dbReference>
<dbReference type="Proteomes" id="UP000838412">
    <property type="component" value="Chromosome 1"/>
</dbReference>
<dbReference type="EMBL" id="OV696686">
    <property type="protein sequence ID" value="CAH1229599.1"/>
    <property type="molecule type" value="Genomic_DNA"/>
</dbReference>
<protein>
    <submittedName>
        <fullName evidence="4">Hypp242 protein</fullName>
    </submittedName>
</protein>
<keyword evidence="5" id="KW-1185">Reference proteome</keyword>
<evidence type="ECO:0000259" key="3">
    <source>
        <dbReference type="PROSITE" id="PS51635"/>
    </source>
</evidence>
<name>A0A8J9V983_BRALA</name>
<dbReference type="Gene3D" id="3.40.1090.10">
    <property type="entry name" value="Cytosolic phospholipase A2 catalytic domain"/>
    <property type="match status" value="1"/>
</dbReference>
<dbReference type="GO" id="GO:0016787">
    <property type="term" value="F:hydrolase activity"/>
    <property type="evidence" value="ECO:0007669"/>
    <property type="project" value="UniProtKB-UniRule"/>
</dbReference>
<dbReference type="CDD" id="cd07207">
    <property type="entry name" value="Pat_ExoU_VipD_like"/>
    <property type="match status" value="1"/>
</dbReference>
<dbReference type="InterPro" id="IPR002641">
    <property type="entry name" value="PNPLA_dom"/>
</dbReference>
<dbReference type="Pfam" id="PF01734">
    <property type="entry name" value="Patatin"/>
    <property type="match status" value="1"/>
</dbReference>
<feature type="active site" description="Proton acceptor" evidence="2">
    <location>
        <position position="228"/>
    </location>
</feature>
<dbReference type="PANTHER" id="PTHR46394">
    <property type="entry name" value="ANNEXIN"/>
    <property type="match status" value="1"/>
</dbReference>
<evidence type="ECO:0000256" key="1">
    <source>
        <dbReference type="ARBA" id="ARBA00023098"/>
    </source>
</evidence>
<evidence type="ECO:0000256" key="2">
    <source>
        <dbReference type="PROSITE-ProRule" id="PRU01161"/>
    </source>
</evidence>
<dbReference type="PROSITE" id="PS51635">
    <property type="entry name" value="PNPLA"/>
    <property type="match status" value="1"/>
</dbReference>
<dbReference type="InterPro" id="IPR052580">
    <property type="entry name" value="Lipid_Hydrolase"/>
</dbReference>
<gene>
    <name evidence="4" type="primary">Hypp242</name>
    <name evidence="4" type="ORF">BLAG_LOCUS863</name>
</gene>
<feature type="domain" description="PNPLA" evidence="3">
    <location>
        <begin position="32"/>
        <end position="241"/>
    </location>
</feature>
<dbReference type="AlphaFoldDB" id="A0A8J9V983"/>
<dbReference type="GO" id="GO:0016042">
    <property type="term" value="P:lipid catabolic process"/>
    <property type="evidence" value="ECO:0007669"/>
    <property type="project" value="UniProtKB-UniRule"/>
</dbReference>
<evidence type="ECO:0000313" key="5">
    <source>
        <dbReference type="Proteomes" id="UP000838412"/>
    </source>
</evidence>
<dbReference type="PANTHER" id="PTHR46394:SF1">
    <property type="entry name" value="PNPLA DOMAIN-CONTAINING PROTEIN"/>
    <property type="match status" value="1"/>
</dbReference>
<feature type="short sequence motif" description="GXGXXG" evidence="2">
    <location>
        <begin position="36"/>
        <end position="41"/>
    </location>
</feature>
<feature type="short sequence motif" description="DGA/G" evidence="2">
    <location>
        <begin position="228"/>
        <end position="230"/>
    </location>
</feature>
<accession>A0A8J9V983</accession>
<keyword evidence="1 2" id="KW-0443">Lipid metabolism</keyword>
<sequence>MGGEQSKPAAEAKLPDLGAERFQKYNFPFENIVMEGGGAKGIAYIGAVKVLEDAGIMKNIKRFAGTSAGAITAGFLAAGMTAQDVLEVMNKTDMPKVLLDGRYWLVKHVGALYDLLNNFGVYRGSSFLDWYGDTLREHFEKKSAESEELKQKYKALTGDINFGQLYEALGVEFCTVAYNTQVKRENYFHVKTSPLLYMREAVRMSMSIPVVFQPYKVEDKETAAHWIDGGVCANFPVYCFDGWWLSMDEGNCFHERLGEKQDRDTVRRAFLPAYSHERFTPGGDDGEKKAKRMKTLGMLLYSEGDPELYQNQFDARVRNFTDQNQELKKDSIKPDTEKRRAYDENSRKMEALEKEKRENLMKSLAMKTKLDEVKKWFPDEDSMRDCFDDRMTKEDVQIITADVDSDLSDEEEYEKARKKAFDSLFINFKGDLTKGTTENIFDNWAPMTMAASDCLKSSFIRTPGELYTTYLDFVGKSKPIREDDVDRCVGIDVDYIGTGDFDMSPEDKTFLMMQGAIATVAFLEEFIKKNGLKPEK</sequence>
<keyword evidence="2" id="KW-0442">Lipid degradation</keyword>
<keyword evidence="2" id="KW-0378">Hydrolase</keyword>
<dbReference type="SUPFAM" id="SSF52151">
    <property type="entry name" value="FabD/lysophospholipase-like"/>
    <property type="match status" value="1"/>
</dbReference>
<organism evidence="4 5">
    <name type="scientific">Branchiostoma lanceolatum</name>
    <name type="common">Common lancelet</name>
    <name type="synonym">Amphioxus lanceolatum</name>
    <dbReference type="NCBI Taxonomy" id="7740"/>
    <lineage>
        <taxon>Eukaryota</taxon>
        <taxon>Metazoa</taxon>
        <taxon>Chordata</taxon>
        <taxon>Cephalochordata</taxon>
        <taxon>Leptocardii</taxon>
        <taxon>Amphioxiformes</taxon>
        <taxon>Branchiostomatidae</taxon>
        <taxon>Branchiostoma</taxon>
    </lineage>
</organism>
<reference evidence="4" key="1">
    <citation type="submission" date="2022-01" db="EMBL/GenBank/DDBJ databases">
        <authorList>
            <person name="Braso-Vives M."/>
        </authorList>
    </citation>
    <scope>NUCLEOTIDE SEQUENCE</scope>
</reference>
<proteinExistence type="predicted"/>
<dbReference type="OrthoDB" id="10313188at2759"/>